<evidence type="ECO:0000256" key="2">
    <source>
        <dbReference type="ARBA" id="ARBA00022737"/>
    </source>
</evidence>
<evidence type="ECO:0000256" key="1">
    <source>
        <dbReference type="ARBA" id="ARBA00022574"/>
    </source>
</evidence>
<organism evidence="3 4">
    <name type="scientific">Paramecium octaurelia</name>
    <dbReference type="NCBI Taxonomy" id="43137"/>
    <lineage>
        <taxon>Eukaryota</taxon>
        <taxon>Sar</taxon>
        <taxon>Alveolata</taxon>
        <taxon>Ciliophora</taxon>
        <taxon>Intramacronucleata</taxon>
        <taxon>Oligohymenophorea</taxon>
        <taxon>Peniculida</taxon>
        <taxon>Parameciidae</taxon>
        <taxon>Paramecium</taxon>
    </lineage>
</organism>
<protein>
    <submittedName>
        <fullName evidence="3">Uncharacterized protein</fullName>
    </submittedName>
</protein>
<dbReference type="OrthoDB" id="290798at2759"/>
<keyword evidence="4" id="KW-1185">Reference proteome</keyword>
<dbReference type="GO" id="GO:1990234">
    <property type="term" value="C:transferase complex"/>
    <property type="evidence" value="ECO:0007669"/>
    <property type="project" value="UniProtKB-ARBA"/>
</dbReference>
<dbReference type="PANTHER" id="PTHR22847">
    <property type="entry name" value="WD40 REPEAT PROTEIN"/>
    <property type="match status" value="1"/>
</dbReference>
<sequence length="576" mass="68723">MIENEKDFSCWQGHQLPVVTIALDPQLSRNQRLLCTEWLENTDLDAKVVELKKIISLIEEAQLKKMEKVEYVIVNQIKLIEQLNNYNNNGMDQKSIILKIIIISVQLYEQLEITIMKQNKIDDNSQQLIHEIQQTNHCWTSKLYPRLELFNTFLEYQKCKELFSNLEFILRYLLQINNNNKQQQINLIMINKNYYRNLKSDQTQLINLLNRMISNQYKDIKVWSFLNGTIKLVKTLQGHSNVQCLVVSKKQNSFISCSSDGTIRCWQKITKLSGFLLNLINSIQLMIYYFLEVMTNQLQFGRLILIKINLAFLYSLDEHSDMVVSLSLNQSENQLVSCADGQNQIIIWERREEDKFEFKYFDKQSINDFGLKVKFIKENQFIWITGEKQTDFMYLNQIKESIKKNRIRQFNQLQIMKIMMNSVFQQFIIREGIQQQQDIRNTYISLKKLMMGNLKFKINQIVILKKFMEISQIMDNIWFIGIKKIKHVQHKNYQINEQHFKNSIFRFYQQILQNSHLIIYQIYQFRFLRLKSCLFTSNTQKNRLIGKTSNIQILQISFFPKFNNSLMQFGNSNTNS</sequence>
<dbReference type="PANTHER" id="PTHR22847:SF637">
    <property type="entry name" value="WD REPEAT DOMAIN 5B"/>
    <property type="match status" value="1"/>
</dbReference>
<evidence type="ECO:0000313" key="3">
    <source>
        <dbReference type="EMBL" id="CAD8163056.1"/>
    </source>
</evidence>
<dbReference type="AlphaFoldDB" id="A0A8S1UK78"/>
<accession>A0A8S1UK78</accession>
<evidence type="ECO:0000313" key="4">
    <source>
        <dbReference type="Proteomes" id="UP000683925"/>
    </source>
</evidence>
<reference evidence="3" key="1">
    <citation type="submission" date="2021-01" db="EMBL/GenBank/DDBJ databases">
        <authorList>
            <consortium name="Genoscope - CEA"/>
            <person name="William W."/>
        </authorList>
    </citation>
    <scope>NUCLEOTIDE SEQUENCE</scope>
</reference>
<dbReference type="Pfam" id="PF00400">
    <property type="entry name" value="WD40"/>
    <property type="match status" value="2"/>
</dbReference>
<dbReference type="InterPro" id="IPR001680">
    <property type="entry name" value="WD40_rpt"/>
</dbReference>
<keyword evidence="1" id="KW-0853">WD repeat</keyword>
<proteinExistence type="predicted"/>
<comment type="caution">
    <text evidence="3">The sequence shown here is derived from an EMBL/GenBank/DDBJ whole genome shotgun (WGS) entry which is preliminary data.</text>
</comment>
<dbReference type="EMBL" id="CAJJDP010000042">
    <property type="protein sequence ID" value="CAD8163056.1"/>
    <property type="molecule type" value="Genomic_DNA"/>
</dbReference>
<name>A0A8S1UK78_PAROT</name>
<dbReference type="Proteomes" id="UP000683925">
    <property type="component" value="Unassembled WGS sequence"/>
</dbReference>
<keyword evidence="2" id="KW-0677">Repeat</keyword>
<dbReference type="SMART" id="SM00320">
    <property type="entry name" value="WD40"/>
    <property type="match status" value="2"/>
</dbReference>
<gene>
    <name evidence="3" type="ORF">POCTA_138.1.T0420291</name>
</gene>